<gene>
    <name evidence="1" type="ORF">C2845_PM04G22450</name>
</gene>
<reference evidence="2" key="1">
    <citation type="journal article" date="2019" name="Nat. Commun.">
        <title>The genome of broomcorn millet.</title>
        <authorList>
            <person name="Zou C."/>
            <person name="Miki D."/>
            <person name="Li D."/>
            <person name="Tang Q."/>
            <person name="Xiao L."/>
            <person name="Rajput S."/>
            <person name="Deng P."/>
            <person name="Jia W."/>
            <person name="Huang R."/>
            <person name="Zhang M."/>
            <person name="Sun Y."/>
            <person name="Hu J."/>
            <person name="Fu X."/>
            <person name="Schnable P.S."/>
            <person name="Li F."/>
            <person name="Zhang H."/>
            <person name="Feng B."/>
            <person name="Zhu X."/>
            <person name="Liu R."/>
            <person name="Schnable J.C."/>
            <person name="Zhu J.-K."/>
            <person name="Zhang H."/>
        </authorList>
    </citation>
    <scope>NUCLEOTIDE SEQUENCE [LARGE SCALE GENOMIC DNA]</scope>
</reference>
<accession>A0A3L6QRS5</accession>
<dbReference type="Proteomes" id="UP000275267">
    <property type="component" value="Unassembled WGS sequence"/>
</dbReference>
<name>A0A3L6QRS5_PANMI</name>
<organism evidence="1 2">
    <name type="scientific">Panicum miliaceum</name>
    <name type="common">Proso millet</name>
    <name type="synonym">Broomcorn millet</name>
    <dbReference type="NCBI Taxonomy" id="4540"/>
    <lineage>
        <taxon>Eukaryota</taxon>
        <taxon>Viridiplantae</taxon>
        <taxon>Streptophyta</taxon>
        <taxon>Embryophyta</taxon>
        <taxon>Tracheophyta</taxon>
        <taxon>Spermatophyta</taxon>
        <taxon>Magnoliopsida</taxon>
        <taxon>Liliopsida</taxon>
        <taxon>Poales</taxon>
        <taxon>Poaceae</taxon>
        <taxon>PACMAD clade</taxon>
        <taxon>Panicoideae</taxon>
        <taxon>Panicodae</taxon>
        <taxon>Paniceae</taxon>
        <taxon>Panicinae</taxon>
        <taxon>Panicum</taxon>
        <taxon>Panicum sect. Panicum</taxon>
    </lineage>
</organism>
<protein>
    <submittedName>
        <fullName evidence="1">Uncharacterized protein</fullName>
    </submittedName>
</protein>
<dbReference type="EMBL" id="PQIB02000011">
    <property type="protein sequence ID" value="RLM86106.1"/>
    <property type="molecule type" value="Genomic_DNA"/>
</dbReference>
<sequence>MAGSKLNAHAKAPLMEELEGGLGLYEGFVSTVTYDASDYKHKDLYGAEGDVRVIRMVENAVLYIILGATLEMWYSEFNCSILISMRPSRLSVLVTWMEAVKFRKPLIQDLQEEILKGRPDNLSCVLLHDSFQLAFVPHNLRAGQALVTLQLTAHWMNFANGYEVHQRRIPVYAISTSS</sequence>
<evidence type="ECO:0000313" key="1">
    <source>
        <dbReference type="EMBL" id="RLM86106.1"/>
    </source>
</evidence>
<dbReference type="AlphaFoldDB" id="A0A3L6QRS5"/>
<dbReference type="OrthoDB" id="10608013at2759"/>
<comment type="caution">
    <text evidence="1">The sequence shown here is derived from an EMBL/GenBank/DDBJ whole genome shotgun (WGS) entry which is preliminary data.</text>
</comment>
<proteinExistence type="predicted"/>
<evidence type="ECO:0000313" key="2">
    <source>
        <dbReference type="Proteomes" id="UP000275267"/>
    </source>
</evidence>
<keyword evidence="2" id="KW-1185">Reference proteome</keyword>